<dbReference type="OrthoDB" id="6239681at2759"/>
<feature type="signal peptide" evidence="4">
    <location>
        <begin position="1"/>
        <end position="25"/>
    </location>
</feature>
<keyword evidence="1" id="KW-1015">Disulfide bond</keyword>
<gene>
    <name evidence="5" type="ORF">OFUS_LOCUS9744</name>
</gene>
<dbReference type="EMBL" id="CAIIXF020000005">
    <property type="protein sequence ID" value="CAH1783397.1"/>
    <property type="molecule type" value="Genomic_DNA"/>
</dbReference>
<dbReference type="SUPFAM" id="SSF57424">
    <property type="entry name" value="LDL receptor-like module"/>
    <property type="match status" value="1"/>
</dbReference>
<evidence type="ECO:0000256" key="3">
    <source>
        <dbReference type="SAM" id="Coils"/>
    </source>
</evidence>
<protein>
    <recommendedName>
        <fullName evidence="7">Hemoglobin linker chain</fullName>
    </recommendedName>
</protein>
<dbReference type="Gene3D" id="2.40.128.620">
    <property type="match status" value="1"/>
</dbReference>
<dbReference type="AlphaFoldDB" id="A0A8S4NT04"/>
<proteinExistence type="predicted"/>
<evidence type="ECO:0000256" key="1">
    <source>
        <dbReference type="ARBA" id="ARBA00023157"/>
    </source>
</evidence>
<dbReference type="Pfam" id="PF00057">
    <property type="entry name" value="Ldl_recept_a"/>
    <property type="match status" value="1"/>
</dbReference>
<organism evidence="5 6">
    <name type="scientific">Owenia fusiformis</name>
    <name type="common">Polychaete worm</name>
    <dbReference type="NCBI Taxonomy" id="6347"/>
    <lineage>
        <taxon>Eukaryota</taxon>
        <taxon>Metazoa</taxon>
        <taxon>Spiralia</taxon>
        <taxon>Lophotrochozoa</taxon>
        <taxon>Annelida</taxon>
        <taxon>Polychaeta</taxon>
        <taxon>Sedentaria</taxon>
        <taxon>Canalipalpata</taxon>
        <taxon>Sabellida</taxon>
        <taxon>Oweniida</taxon>
        <taxon>Oweniidae</taxon>
        <taxon>Owenia</taxon>
    </lineage>
</organism>
<keyword evidence="6" id="KW-1185">Reference proteome</keyword>
<feature type="coiled-coil region" evidence="3">
    <location>
        <begin position="47"/>
        <end position="74"/>
    </location>
</feature>
<dbReference type="CDD" id="cd00112">
    <property type="entry name" value="LDLa"/>
    <property type="match status" value="1"/>
</dbReference>
<dbReference type="PROSITE" id="PS01209">
    <property type="entry name" value="LDLRA_1"/>
    <property type="match status" value="1"/>
</dbReference>
<dbReference type="SMART" id="SM00192">
    <property type="entry name" value="LDLa"/>
    <property type="match status" value="1"/>
</dbReference>
<comment type="caution">
    <text evidence="2">Lacks conserved residue(s) required for the propagation of feature annotation.</text>
</comment>
<keyword evidence="4" id="KW-0732">Signal</keyword>
<evidence type="ECO:0000313" key="5">
    <source>
        <dbReference type="EMBL" id="CAH1783397.1"/>
    </source>
</evidence>
<reference evidence="5" key="1">
    <citation type="submission" date="2022-03" db="EMBL/GenBank/DDBJ databases">
        <authorList>
            <person name="Martin C."/>
        </authorList>
    </citation>
    <scope>NUCLEOTIDE SEQUENCE</scope>
</reference>
<feature type="chain" id="PRO_5035927876" description="Hemoglobin linker chain" evidence="4">
    <location>
        <begin position="26"/>
        <end position="265"/>
    </location>
</feature>
<evidence type="ECO:0008006" key="7">
    <source>
        <dbReference type="Google" id="ProtNLM"/>
    </source>
</evidence>
<dbReference type="PROSITE" id="PS50068">
    <property type="entry name" value="LDLRA_2"/>
    <property type="match status" value="1"/>
</dbReference>
<dbReference type="Proteomes" id="UP000749559">
    <property type="component" value="Unassembled WGS sequence"/>
</dbReference>
<keyword evidence="3" id="KW-0175">Coiled coil</keyword>
<evidence type="ECO:0000256" key="4">
    <source>
        <dbReference type="SAM" id="SignalP"/>
    </source>
</evidence>
<evidence type="ECO:0000256" key="2">
    <source>
        <dbReference type="PROSITE-ProRule" id="PRU00124"/>
    </source>
</evidence>
<dbReference type="InterPro" id="IPR036055">
    <property type="entry name" value="LDL_receptor-like_sf"/>
</dbReference>
<name>A0A8S4NT04_OWEFU</name>
<dbReference type="InterPro" id="IPR023415">
    <property type="entry name" value="LDLR_class-A_CS"/>
</dbReference>
<accession>A0A8S4NT04</accession>
<feature type="non-terminal residue" evidence="5">
    <location>
        <position position="265"/>
    </location>
</feature>
<comment type="caution">
    <text evidence="5">The sequence shown here is derived from an EMBL/GenBank/DDBJ whole genome shotgun (WGS) entry which is preliminary data.</text>
</comment>
<sequence>VITMDARFILLVVVLCIYHAGRVRASCDCKLSASTTPVAPEIIKSRLDAQEAIINRIEEKYQKIQQDNQVKLERLKNSKRDAESGTDIVYTEANQCAKKGMLRCIESGECIHQLWGCDGVVDCLDGSDEANTTCINPYKIGDKFKVILPWKQKCITEAFSFVKIFQTVTGVKSAEYFPQIVLGTARGTYTFRDNKGRNVEGIVKTNFSYNLASREAIWRNTADRFKITGYAFVPYYLGSTTITGEYYFGHDLKKVCSNAAWYPNV</sequence>
<evidence type="ECO:0000313" key="6">
    <source>
        <dbReference type="Proteomes" id="UP000749559"/>
    </source>
</evidence>
<dbReference type="InterPro" id="IPR002172">
    <property type="entry name" value="LDrepeatLR_classA_rpt"/>
</dbReference>